<evidence type="ECO:0000313" key="3">
    <source>
        <dbReference type="Proteomes" id="UP000540787"/>
    </source>
</evidence>
<protein>
    <submittedName>
        <fullName evidence="2">Uncharacterized protein</fullName>
    </submittedName>
</protein>
<reference evidence="2 3" key="1">
    <citation type="submission" date="2020-08" db="EMBL/GenBank/DDBJ databases">
        <title>The Agave Microbiome: Exploring the role of microbial communities in plant adaptations to desert environments.</title>
        <authorList>
            <person name="Partida-Martinez L.P."/>
        </authorList>
    </citation>
    <scope>NUCLEOTIDE SEQUENCE [LARGE SCALE GENOMIC DNA]</scope>
    <source>
        <strain evidence="2 3">AT3.2</strain>
    </source>
</reference>
<feature type="region of interest" description="Disordered" evidence="1">
    <location>
        <begin position="1"/>
        <end position="54"/>
    </location>
</feature>
<gene>
    <name evidence="2" type="ORF">HD842_000138</name>
</gene>
<feature type="compositionally biased region" description="Low complexity" evidence="1">
    <location>
        <begin position="7"/>
        <end position="25"/>
    </location>
</feature>
<dbReference type="EMBL" id="JACHBX010000001">
    <property type="protein sequence ID" value="MBB6132027.1"/>
    <property type="molecule type" value="Genomic_DNA"/>
</dbReference>
<feature type="region of interest" description="Disordered" evidence="1">
    <location>
        <begin position="260"/>
        <end position="288"/>
    </location>
</feature>
<evidence type="ECO:0000256" key="1">
    <source>
        <dbReference type="SAM" id="MobiDB-lite"/>
    </source>
</evidence>
<dbReference type="AlphaFoldDB" id="A0A7W9U5J3"/>
<dbReference type="RefSeq" id="WP_183549618.1">
    <property type="nucleotide sequence ID" value="NZ_JACHBX010000001.1"/>
</dbReference>
<dbReference type="Proteomes" id="UP000540787">
    <property type="component" value="Unassembled WGS sequence"/>
</dbReference>
<evidence type="ECO:0000313" key="2">
    <source>
        <dbReference type="EMBL" id="MBB6132027.1"/>
    </source>
</evidence>
<sequence>MPPAPAAPVVTPQSAAAPTASVPPAAAVPPSAPATHSRPAADRAPIPPATRKGGKGKWIAGGIALLLVVLYNVGSNDKPVIEENACESAFDLGTQAVTSGDLAAARTQALRASAECGDKERAKVNTLQRAIAAAEKTDNACQRNFRSIDGLLQDSRPGRARAGLNELTAACSNKPEAEALRTRLEATQEAIKGALADVRSALDARDQAQARAALAKLTGLNRDEPSLNQLKWEVDALDAAAAAAAQPAPPAEVFMPGAAPVQRAPSQEPTAQRAPSAPTASVTQDAGAAQRTSMATMFLRDAEQALLQRKFDAAKTYVESARRADPNNPQLDSMMQQIRDRERQMLQEETTIR</sequence>
<accession>A0A7W9U5J3</accession>
<feature type="compositionally biased region" description="Polar residues" evidence="1">
    <location>
        <begin position="278"/>
        <end position="288"/>
    </location>
</feature>
<name>A0A7W9U5J3_9BURK</name>
<comment type="caution">
    <text evidence="2">The sequence shown here is derived from an EMBL/GenBank/DDBJ whole genome shotgun (WGS) entry which is preliminary data.</text>
</comment>
<keyword evidence="3" id="KW-1185">Reference proteome</keyword>
<organism evidence="2 3">
    <name type="scientific">Massilia aurea</name>
    <dbReference type="NCBI Taxonomy" id="373040"/>
    <lineage>
        <taxon>Bacteria</taxon>
        <taxon>Pseudomonadati</taxon>
        <taxon>Pseudomonadota</taxon>
        <taxon>Betaproteobacteria</taxon>
        <taxon>Burkholderiales</taxon>
        <taxon>Oxalobacteraceae</taxon>
        <taxon>Telluria group</taxon>
        <taxon>Massilia</taxon>
    </lineage>
</organism>
<proteinExistence type="predicted"/>